<dbReference type="InterPro" id="IPR036162">
    <property type="entry name" value="Resolvase-like_N_sf"/>
</dbReference>
<dbReference type="CDD" id="cd00338">
    <property type="entry name" value="Ser_Recombinase"/>
    <property type="match status" value="1"/>
</dbReference>
<dbReference type="KEGG" id="aaxa:NCTC10138_01315"/>
<name>A0A449BER6_HAPAX</name>
<keyword evidence="5" id="KW-1185">Reference proteome</keyword>
<feature type="domain" description="Resolvase/invertase-type recombinase catalytic" evidence="2">
    <location>
        <begin position="26"/>
        <end position="174"/>
    </location>
</feature>
<evidence type="ECO:0000256" key="1">
    <source>
        <dbReference type="SAM" id="Coils"/>
    </source>
</evidence>
<accession>A0A449BER6</accession>
<dbReference type="PANTHER" id="PTHR30461">
    <property type="entry name" value="DNA-INVERTASE FROM LAMBDOID PROPHAGE"/>
    <property type="match status" value="1"/>
</dbReference>
<feature type="domain" description="Recombinase" evidence="3">
    <location>
        <begin position="183"/>
        <end position="310"/>
    </location>
</feature>
<protein>
    <submittedName>
        <fullName evidence="4">Transposon Tn3 resolvase</fullName>
    </submittedName>
</protein>
<dbReference type="GO" id="GO:0003677">
    <property type="term" value="F:DNA binding"/>
    <property type="evidence" value="ECO:0007669"/>
    <property type="project" value="InterPro"/>
</dbReference>
<dbReference type="Pfam" id="PF07508">
    <property type="entry name" value="Recombinase"/>
    <property type="match status" value="1"/>
</dbReference>
<dbReference type="EMBL" id="LR215048">
    <property type="protein sequence ID" value="VEU80927.1"/>
    <property type="molecule type" value="Genomic_DNA"/>
</dbReference>
<evidence type="ECO:0000313" key="5">
    <source>
        <dbReference type="Proteomes" id="UP000289841"/>
    </source>
</evidence>
<dbReference type="InterPro" id="IPR006119">
    <property type="entry name" value="Resolv_N"/>
</dbReference>
<gene>
    <name evidence="4" type="primary">tnpR_2</name>
    <name evidence="4" type="ORF">NCTC10138_01315</name>
</gene>
<dbReference type="SUPFAM" id="SSF53041">
    <property type="entry name" value="Resolvase-like"/>
    <property type="match status" value="1"/>
</dbReference>
<evidence type="ECO:0000259" key="3">
    <source>
        <dbReference type="PROSITE" id="PS51737"/>
    </source>
</evidence>
<dbReference type="InterPro" id="IPR050639">
    <property type="entry name" value="SSR_resolvase"/>
</dbReference>
<dbReference type="Gene3D" id="3.40.50.1390">
    <property type="entry name" value="Resolvase, N-terminal catalytic domain"/>
    <property type="match status" value="1"/>
</dbReference>
<dbReference type="RefSeq" id="WP_026389859.1">
    <property type="nucleotide sequence ID" value="NZ_LR215048.1"/>
</dbReference>
<sequence length="528" mass="61261">MTKVTVIPSTIDPLTQMPVNNKEKLKVAAYARVSTSSDEQYTSYEAQVNYYKEYIQGRLDWEFVTVYADEGITGTSTKRRVGFNKMIKDALDGKINLIITKSISRFARNTLDTISYVRKLKEKGVEVFFEKENLWTLDSKSELILTIMASIAQEESRSISQNVQWGKRVAFQSGKVSFAYSNFLGYKKVDDKIVVVEEEAEIVREIYKSFLVYGKTPTGIAKELKERGIKTPSKKSTNWTKNNITSILQNEKYKGDALLQKTFTDNFLEQTIIKNTGQIPQYYVENSHPAIIDKDMWELVQIEIKRRDNLGAKYSSSDIFASKLICSDCGGFYGKKKWHSNTKYERFVYQCNNKFDKDKCICRTPHLTEDDIKLKFIEAYNITMKDKKRIINDLNEVIELVANTKDLETEIEKVSEEIAVVVELATKAIKDNSKTTDNSNEFEKKYKTLETRHEKLKTKLEELLSERFKKESLEIKMRAFLKALRKSESDIDKWDERIWMLMVESGTVNRNKNITFKFNNGLKFKAKE</sequence>
<dbReference type="Proteomes" id="UP000289841">
    <property type="component" value="Chromosome"/>
</dbReference>
<dbReference type="PROSITE" id="PS51736">
    <property type="entry name" value="RECOMBINASES_3"/>
    <property type="match status" value="1"/>
</dbReference>
<dbReference type="SMART" id="SM00857">
    <property type="entry name" value="Resolvase"/>
    <property type="match status" value="1"/>
</dbReference>
<proteinExistence type="predicted"/>
<dbReference type="InterPro" id="IPR011109">
    <property type="entry name" value="DNA_bind_recombinase_dom"/>
</dbReference>
<evidence type="ECO:0000259" key="2">
    <source>
        <dbReference type="PROSITE" id="PS51736"/>
    </source>
</evidence>
<keyword evidence="1" id="KW-0175">Coiled coil</keyword>
<dbReference type="Gene3D" id="3.90.1750.20">
    <property type="entry name" value="Putative Large Serine Recombinase, Chain B, Domain 2"/>
    <property type="match status" value="1"/>
</dbReference>
<dbReference type="GO" id="GO:0000150">
    <property type="term" value="F:DNA strand exchange activity"/>
    <property type="evidence" value="ECO:0007669"/>
    <property type="project" value="InterPro"/>
</dbReference>
<evidence type="ECO:0000313" key="4">
    <source>
        <dbReference type="EMBL" id="VEU80927.1"/>
    </source>
</evidence>
<dbReference type="Pfam" id="PF00239">
    <property type="entry name" value="Resolvase"/>
    <property type="match status" value="1"/>
</dbReference>
<dbReference type="Pfam" id="PF13408">
    <property type="entry name" value="Zn_ribbon_recom"/>
    <property type="match status" value="1"/>
</dbReference>
<dbReference type="InterPro" id="IPR025827">
    <property type="entry name" value="Zn_ribbon_recom_dom"/>
</dbReference>
<dbReference type="PROSITE" id="PS51737">
    <property type="entry name" value="RECOMBINASE_DNA_BIND"/>
    <property type="match status" value="1"/>
</dbReference>
<dbReference type="AlphaFoldDB" id="A0A449BER6"/>
<feature type="coiled-coil region" evidence="1">
    <location>
        <begin position="397"/>
        <end position="466"/>
    </location>
</feature>
<reference evidence="4 5" key="1">
    <citation type="submission" date="2019-01" db="EMBL/GenBank/DDBJ databases">
        <authorList>
            <consortium name="Pathogen Informatics"/>
        </authorList>
    </citation>
    <scope>NUCLEOTIDE SEQUENCE [LARGE SCALE GENOMIC DNA]</scope>
    <source>
        <strain evidence="4 5">NCTC10138</strain>
    </source>
</reference>
<dbReference type="InterPro" id="IPR038109">
    <property type="entry name" value="DNA_bind_recomb_sf"/>
</dbReference>
<dbReference type="PANTHER" id="PTHR30461:SF23">
    <property type="entry name" value="DNA RECOMBINASE-RELATED"/>
    <property type="match status" value="1"/>
</dbReference>
<organism evidence="4 5">
    <name type="scientific">Haploplasma axanthum</name>
    <name type="common">Acholeplasma axanthum</name>
    <dbReference type="NCBI Taxonomy" id="29552"/>
    <lineage>
        <taxon>Bacteria</taxon>
        <taxon>Bacillati</taxon>
        <taxon>Mycoplasmatota</taxon>
        <taxon>Mollicutes</taxon>
        <taxon>Acholeplasmatales</taxon>
        <taxon>Acholeplasmataceae</taxon>
        <taxon>Haploplasma</taxon>
    </lineage>
</organism>
<dbReference type="STRING" id="1278311.GCA_000428705_00006"/>